<evidence type="ECO:0000256" key="4">
    <source>
        <dbReference type="ARBA" id="ARBA00022679"/>
    </source>
</evidence>
<protein>
    <recommendedName>
        <fullName evidence="6">Glycosyltransferase 2-like domain-containing protein</fullName>
    </recommendedName>
</protein>
<dbReference type="EMBL" id="JALJOV010000069">
    <property type="protein sequence ID" value="KAK9867715.1"/>
    <property type="molecule type" value="Genomic_DNA"/>
</dbReference>
<dbReference type="PANTHER" id="PTHR43646:SF2">
    <property type="entry name" value="GLYCOSYLTRANSFERASE 2-LIKE DOMAIN-CONTAINING PROTEIN"/>
    <property type="match status" value="1"/>
</dbReference>
<keyword evidence="2" id="KW-1003">Cell membrane</keyword>
<dbReference type="GO" id="GO:0016757">
    <property type="term" value="F:glycosyltransferase activity"/>
    <property type="evidence" value="ECO:0007669"/>
    <property type="project" value="UniProtKB-KW"/>
</dbReference>
<evidence type="ECO:0000313" key="7">
    <source>
        <dbReference type="EMBL" id="KAK9867715.1"/>
    </source>
</evidence>
<dbReference type="PANTHER" id="PTHR43646">
    <property type="entry name" value="GLYCOSYLTRANSFERASE"/>
    <property type="match status" value="1"/>
</dbReference>
<keyword evidence="8" id="KW-1185">Reference proteome</keyword>
<keyword evidence="3" id="KW-0328">Glycosyltransferase</keyword>
<dbReference type="SUPFAM" id="SSF53448">
    <property type="entry name" value="Nucleotide-diphospho-sugar transferases"/>
    <property type="match status" value="1"/>
</dbReference>
<proteinExistence type="predicted"/>
<accession>A0AAW1TDS4</accession>
<evidence type="ECO:0000256" key="5">
    <source>
        <dbReference type="ARBA" id="ARBA00023136"/>
    </source>
</evidence>
<comment type="caution">
    <text evidence="7">The sequence shown here is derived from an EMBL/GenBank/DDBJ whole genome shotgun (WGS) entry which is preliminary data.</text>
</comment>
<evidence type="ECO:0000256" key="2">
    <source>
        <dbReference type="ARBA" id="ARBA00022475"/>
    </source>
</evidence>
<organism evidence="7 8">
    <name type="scientific">Apatococcus fuscideae</name>
    <dbReference type="NCBI Taxonomy" id="2026836"/>
    <lineage>
        <taxon>Eukaryota</taxon>
        <taxon>Viridiplantae</taxon>
        <taxon>Chlorophyta</taxon>
        <taxon>core chlorophytes</taxon>
        <taxon>Trebouxiophyceae</taxon>
        <taxon>Chlorellales</taxon>
        <taxon>Chlorellaceae</taxon>
        <taxon>Apatococcus</taxon>
    </lineage>
</organism>
<dbReference type="InterPro" id="IPR029044">
    <property type="entry name" value="Nucleotide-diphossugar_trans"/>
</dbReference>
<evidence type="ECO:0000256" key="1">
    <source>
        <dbReference type="ARBA" id="ARBA00004236"/>
    </source>
</evidence>
<dbReference type="GO" id="GO:0005886">
    <property type="term" value="C:plasma membrane"/>
    <property type="evidence" value="ECO:0007669"/>
    <property type="project" value="UniProtKB-SubCell"/>
</dbReference>
<dbReference type="Proteomes" id="UP001485043">
    <property type="component" value="Unassembled WGS sequence"/>
</dbReference>
<sequence>MELALGDCNISVIIPCLNEADHIDKALQSVLAQPSGAQPEVLVVDGQSQDATVALARAHGVKVLSSKPSRSRQMNVGAEAASCELLLFLHADCILPERYFEAIQTTRSLKRQRSSWGAFETIRLDAPGWQSSFLQATVRLRSRFLHLPYGDQAIFVERDLFRRVGSYKQMPLLEDVDLVCRLRKHGPPALVQKCITTSARRWQRLGLLQTTLLNQGVLLGWRLGVDVQVLAKWYHRAGRRNQE</sequence>
<comment type="subcellular location">
    <subcellularLocation>
        <location evidence="1">Cell membrane</location>
    </subcellularLocation>
</comment>
<dbReference type="Pfam" id="PF00535">
    <property type="entry name" value="Glycos_transf_2"/>
    <property type="match status" value="1"/>
</dbReference>
<feature type="domain" description="Glycosyltransferase 2-like" evidence="6">
    <location>
        <begin position="11"/>
        <end position="102"/>
    </location>
</feature>
<gene>
    <name evidence="7" type="ORF">WJX84_009981</name>
</gene>
<name>A0AAW1TDS4_9CHLO</name>
<dbReference type="Gene3D" id="3.90.550.10">
    <property type="entry name" value="Spore Coat Polysaccharide Biosynthesis Protein SpsA, Chain A"/>
    <property type="match status" value="1"/>
</dbReference>
<evidence type="ECO:0000259" key="6">
    <source>
        <dbReference type="Pfam" id="PF00535"/>
    </source>
</evidence>
<dbReference type="AlphaFoldDB" id="A0AAW1TDS4"/>
<keyword evidence="4" id="KW-0808">Transferase</keyword>
<dbReference type="CDD" id="cd02522">
    <property type="entry name" value="GT_2_like_a"/>
    <property type="match status" value="1"/>
</dbReference>
<reference evidence="7 8" key="1">
    <citation type="journal article" date="2024" name="Nat. Commun.">
        <title>Phylogenomics reveals the evolutionary origins of lichenization in chlorophyte algae.</title>
        <authorList>
            <person name="Puginier C."/>
            <person name="Libourel C."/>
            <person name="Otte J."/>
            <person name="Skaloud P."/>
            <person name="Haon M."/>
            <person name="Grisel S."/>
            <person name="Petersen M."/>
            <person name="Berrin J.G."/>
            <person name="Delaux P.M."/>
            <person name="Dal Grande F."/>
            <person name="Keller J."/>
        </authorList>
    </citation>
    <scope>NUCLEOTIDE SEQUENCE [LARGE SCALE GENOMIC DNA]</scope>
    <source>
        <strain evidence="7 8">SAG 2523</strain>
    </source>
</reference>
<keyword evidence="5" id="KW-0472">Membrane</keyword>
<dbReference type="NCBIfam" id="TIGR04283">
    <property type="entry name" value="glyco_like_mftF"/>
    <property type="match status" value="1"/>
</dbReference>
<dbReference type="InterPro" id="IPR026461">
    <property type="entry name" value="Trfase_2_rSAM/seldom_assoc"/>
</dbReference>
<evidence type="ECO:0000256" key="3">
    <source>
        <dbReference type="ARBA" id="ARBA00022676"/>
    </source>
</evidence>
<evidence type="ECO:0000313" key="8">
    <source>
        <dbReference type="Proteomes" id="UP001485043"/>
    </source>
</evidence>
<dbReference type="InterPro" id="IPR001173">
    <property type="entry name" value="Glyco_trans_2-like"/>
</dbReference>